<dbReference type="GO" id="GO:0030659">
    <property type="term" value="C:cytoplasmic vesicle membrane"/>
    <property type="evidence" value="ECO:0007669"/>
    <property type="project" value="UniProtKB-SubCell"/>
</dbReference>
<dbReference type="InterPro" id="IPR001683">
    <property type="entry name" value="PX_dom"/>
</dbReference>
<feature type="compositionally biased region" description="Low complexity" evidence="8">
    <location>
        <begin position="122"/>
        <end position="135"/>
    </location>
</feature>
<dbReference type="FunFam" id="3.30.1520.10:FF:000004">
    <property type="entry name" value="Sorting nexin"/>
    <property type="match status" value="1"/>
</dbReference>
<dbReference type="PANTHER" id="PTHR45827:SF1">
    <property type="entry name" value="SORTING NEXIN"/>
    <property type="match status" value="1"/>
</dbReference>
<dbReference type="PROSITE" id="PS50195">
    <property type="entry name" value="PX"/>
    <property type="match status" value="1"/>
</dbReference>
<evidence type="ECO:0000256" key="4">
    <source>
        <dbReference type="ARBA" id="ARBA00023136"/>
    </source>
</evidence>
<dbReference type="GO" id="GO:0005886">
    <property type="term" value="C:plasma membrane"/>
    <property type="evidence" value="ECO:0007669"/>
    <property type="project" value="TreeGrafter"/>
</dbReference>
<evidence type="ECO:0000256" key="8">
    <source>
        <dbReference type="SAM" id="MobiDB-lite"/>
    </source>
</evidence>
<feature type="coiled-coil region" evidence="7">
    <location>
        <begin position="483"/>
        <end position="510"/>
    </location>
</feature>
<dbReference type="CDD" id="cd06862">
    <property type="entry name" value="PX_SNX9_18_like"/>
    <property type="match status" value="1"/>
</dbReference>
<comment type="similarity">
    <text evidence="2">Belongs to the sorting nexin family.</text>
</comment>
<evidence type="ECO:0000256" key="3">
    <source>
        <dbReference type="ARBA" id="ARBA00022443"/>
    </source>
</evidence>
<keyword evidence="7" id="KW-0175">Coiled coil</keyword>
<dbReference type="InterPro" id="IPR036028">
    <property type="entry name" value="SH3-like_dom_sf"/>
</dbReference>
<dbReference type="SMART" id="SM00326">
    <property type="entry name" value="SH3"/>
    <property type="match status" value="1"/>
</dbReference>
<evidence type="ECO:0000259" key="9">
    <source>
        <dbReference type="PROSITE" id="PS50002"/>
    </source>
</evidence>
<feature type="compositionally biased region" description="Acidic residues" evidence="8">
    <location>
        <begin position="147"/>
        <end position="161"/>
    </location>
</feature>
<keyword evidence="4" id="KW-0472">Membrane</keyword>
<dbReference type="EMBL" id="CAJFCJ010000033">
    <property type="protein sequence ID" value="CAD5126188.1"/>
    <property type="molecule type" value="Genomic_DNA"/>
</dbReference>
<evidence type="ECO:0000256" key="7">
    <source>
        <dbReference type="SAM" id="Coils"/>
    </source>
</evidence>
<organism evidence="11 12">
    <name type="scientific">Dimorphilus gyrociliatus</name>
    <dbReference type="NCBI Taxonomy" id="2664684"/>
    <lineage>
        <taxon>Eukaryota</taxon>
        <taxon>Metazoa</taxon>
        <taxon>Spiralia</taxon>
        <taxon>Lophotrochozoa</taxon>
        <taxon>Annelida</taxon>
        <taxon>Polychaeta</taxon>
        <taxon>Polychaeta incertae sedis</taxon>
        <taxon>Dinophilidae</taxon>
        <taxon>Dimorphilus</taxon>
    </lineage>
</organism>
<dbReference type="OrthoDB" id="10254720at2759"/>
<dbReference type="SUPFAM" id="SSF50044">
    <property type="entry name" value="SH3-domain"/>
    <property type="match status" value="1"/>
</dbReference>
<dbReference type="AlphaFoldDB" id="A0A7I8WDJ1"/>
<dbReference type="Pfam" id="PF00787">
    <property type="entry name" value="PX"/>
    <property type="match status" value="1"/>
</dbReference>
<dbReference type="InterPro" id="IPR019497">
    <property type="entry name" value="Sorting_nexin_WASP-bd-dom"/>
</dbReference>
<dbReference type="PROSITE" id="PS50002">
    <property type="entry name" value="SH3"/>
    <property type="match status" value="1"/>
</dbReference>
<feature type="region of interest" description="Disordered" evidence="8">
    <location>
        <begin position="63"/>
        <end position="182"/>
    </location>
</feature>
<dbReference type="Pfam" id="PF14604">
    <property type="entry name" value="SH3_9"/>
    <property type="match status" value="1"/>
</dbReference>
<gene>
    <name evidence="11" type="ORF">DGYR_LOCUS13446</name>
</gene>
<keyword evidence="5" id="KW-0968">Cytoplasmic vesicle</keyword>
<keyword evidence="12" id="KW-1185">Reference proteome</keyword>
<feature type="domain" description="SH3" evidence="9">
    <location>
        <begin position="3"/>
        <end position="64"/>
    </location>
</feature>
<dbReference type="GO" id="GO:0035091">
    <property type="term" value="F:phosphatidylinositol binding"/>
    <property type="evidence" value="ECO:0007669"/>
    <property type="project" value="InterPro"/>
</dbReference>
<feature type="compositionally biased region" description="Polar residues" evidence="8">
    <location>
        <begin position="163"/>
        <end position="180"/>
    </location>
</feature>
<dbReference type="PANTHER" id="PTHR45827">
    <property type="entry name" value="SORTING NEXIN"/>
    <property type="match status" value="1"/>
</dbReference>
<dbReference type="SUPFAM" id="SSF103657">
    <property type="entry name" value="BAR/IMD domain-like"/>
    <property type="match status" value="1"/>
</dbReference>
<keyword evidence="3 6" id="KW-0728">SH3 domain</keyword>
<proteinExistence type="inferred from homology"/>
<dbReference type="InterPro" id="IPR027267">
    <property type="entry name" value="AH/BAR_dom_sf"/>
</dbReference>
<dbReference type="InterPro" id="IPR001452">
    <property type="entry name" value="SH3_domain"/>
</dbReference>
<evidence type="ECO:0000256" key="2">
    <source>
        <dbReference type="ARBA" id="ARBA00010883"/>
    </source>
</evidence>
<feature type="compositionally biased region" description="Pro residues" evidence="8">
    <location>
        <begin position="67"/>
        <end position="78"/>
    </location>
</feature>
<comment type="subcellular location">
    <subcellularLocation>
        <location evidence="1">Cytoplasmic vesicle membrane</location>
    </subcellularLocation>
</comment>
<dbReference type="Gene3D" id="3.30.1520.10">
    <property type="entry name" value="Phox-like domain"/>
    <property type="match status" value="1"/>
</dbReference>
<evidence type="ECO:0000256" key="1">
    <source>
        <dbReference type="ARBA" id="ARBA00004156"/>
    </source>
</evidence>
<dbReference type="SUPFAM" id="SSF64268">
    <property type="entry name" value="PX domain"/>
    <property type="match status" value="1"/>
</dbReference>
<accession>A0A7I8WDJ1</accession>
<feature type="compositionally biased region" description="Polar residues" evidence="8">
    <location>
        <begin position="79"/>
        <end position="95"/>
    </location>
</feature>
<dbReference type="Gene3D" id="2.30.30.40">
    <property type="entry name" value="SH3 Domains"/>
    <property type="match status" value="1"/>
</dbReference>
<evidence type="ECO:0000259" key="10">
    <source>
        <dbReference type="PROSITE" id="PS50195"/>
    </source>
</evidence>
<dbReference type="GO" id="GO:0097320">
    <property type="term" value="P:plasma membrane tubulation"/>
    <property type="evidence" value="ECO:0007669"/>
    <property type="project" value="TreeGrafter"/>
</dbReference>
<dbReference type="GO" id="GO:0016197">
    <property type="term" value="P:endosomal transport"/>
    <property type="evidence" value="ECO:0007669"/>
    <property type="project" value="TreeGrafter"/>
</dbReference>
<name>A0A7I8WDJ1_9ANNE</name>
<protein>
    <submittedName>
        <fullName evidence="11">DgyrCDS14359</fullName>
    </submittedName>
</protein>
<feature type="domain" description="PX" evidence="10">
    <location>
        <begin position="235"/>
        <end position="347"/>
    </location>
</feature>
<sequence length="564" mass="64800">MFNNGILARVLYDFRPIGEGEVSLTVGEEITIVKESVGDGWCDVRKSNGTVGLAPKSYIETIEYPEPRVPPPPLPPPQNNSFQNQWSDASKTTANHRWGTPTYPPPRPRPDTIQTNRVVPNYGQQQQGYQPPAQQNSPPKPILTPNDDWDEDEDWDDDDSVSTDHTQADTQSQYSVSGVSRDSKYGTISKKMNKANLKGGDAYLFGAVPDTSHEINHRIVHSIEGPMWEEPANQYTCIISSPTKESKMKGLKHFIAYKLTPSANFSGIQVSRRFKQFDWLHQRLIEKFPTCLVPPLPDKQISGRYEDDFINERMRQLQLWVNRLCLHPVISQCKVWHHFLKCTDLKVWKTGKRSAEKDDFQNVNFFHTVGVPSQPLTVEQVDPTLNNFTMFVKTMDDSLKHLINVGESSMKRYQNSFRKDFVKIGESLVALSRSFDHDMRPDKTGKTYEDIGGLFGEQPRNDMVPLLEGLLEYKGMLSVFPDILRVEENLRQKLETVKAKEIELESARTRADVITYATLAELNHFHRHRVADFRILMHGFIKEQIRFYEEIVCRLKDQLPNYET</sequence>
<evidence type="ECO:0000313" key="12">
    <source>
        <dbReference type="Proteomes" id="UP000549394"/>
    </source>
</evidence>
<evidence type="ECO:0000256" key="5">
    <source>
        <dbReference type="ARBA" id="ARBA00023329"/>
    </source>
</evidence>
<dbReference type="Gene3D" id="1.20.1270.60">
    <property type="entry name" value="Arfaptin homology (AH) domain/BAR domain"/>
    <property type="match status" value="1"/>
</dbReference>
<reference evidence="11 12" key="1">
    <citation type="submission" date="2020-08" db="EMBL/GenBank/DDBJ databases">
        <authorList>
            <person name="Hejnol A."/>
        </authorList>
    </citation>
    <scope>NUCLEOTIDE SEQUENCE [LARGE SCALE GENOMIC DNA]</scope>
</reference>
<evidence type="ECO:0000313" key="11">
    <source>
        <dbReference type="EMBL" id="CAD5126188.1"/>
    </source>
</evidence>
<dbReference type="SMART" id="SM00312">
    <property type="entry name" value="PX"/>
    <property type="match status" value="1"/>
</dbReference>
<comment type="caution">
    <text evidence="11">The sequence shown here is derived from an EMBL/GenBank/DDBJ whole genome shotgun (WGS) entry which is preliminary data.</text>
</comment>
<dbReference type="GO" id="GO:0006897">
    <property type="term" value="P:endocytosis"/>
    <property type="evidence" value="ECO:0007669"/>
    <property type="project" value="TreeGrafter"/>
</dbReference>
<evidence type="ECO:0000256" key="6">
    <source>
        <dbReference type="PROSITE-ProRule" id="PRU00192"/>
    </source>
</evidence>
<dbReference type="Pfam" id="PF10456">
    <property type="entry name" value="BAR_3_WASP_bdg"/>
    <property type="match status" value="1"/>
</dbReference>
<dbReference type="Proteomes" id="UP000549394">
    <property type="component" value="Unassembled WGS sequence"/>
</dbReference>
<dbReference type="InterPro" id="IPR036871">
    <property type="entry name" value="PX_dom_sf"/>
</dbReference>